<name>A0A7T6XI52_PENDI</name>
<feature type="compositionally biased region" description="Basic and acidic residues" evidence="1">
    <location>
        <begin position="188"/>
        <end position="200"/>
    </location>
</feature>
<evidence type="ECO:0000313" key="2">
    <source>
        <dbReference type="EMBL" id="QQK41517.1"/>
    </source>
</evidence>
<feature type="compositionally biased region" description="Basic and acidic residues" evidence="1">
    <location>
        <begin position="493"/>
        <end position="514"/>
    </location>
</feature>
<dbReference type="VEuPathDB" id="FungiDB:PDIP_70660"/>
<feature type="compositionally biased region" description="Polar residues" evidence="1">
    <location>
        <begin position="285"/>
        <end position="295"/>
    </location>
</feature>
<feature type="compositionally biased region" description="Polar residues" evidence="1">
    <location>
        <begin position="371"/>
        <end position="381"/>
    </location>
</feature>
<accession>A0A7T6XI52</accession>
<feature type="compositionally biased region" description="Polar residues" evidence="1">
    <location>
        <begin position="201"/>
        <end position="226"/>
    </location>
</feature>
<feature type="compositionally biased region" description="Polar residues" evidence="1">
    <location>
        <begin position="478"/>
        <end position="488"/>
    </location>
</feature>
<feature type="compositionally biased region" description="Low complexity" evidence="1">
    <location>
        <begin position="382"/>
        <end position="407"/>
    </location>
</feature>
<dbReference type="GeneID" id="26235382"/>
<sequence>MKAPETGRSVRSTTQGVSLLDTLATTSAYSPQQSRFDLISVATPALYIRTIMSDNNPHHPGVRSLLAKFEGQSPVASPPPRGRSPTASDSSGTVRRLSKVRASFINVNGVIQSNPASPLRKTSGRSGSPGIFGPKINSGDAESGRQVVISPTPLSRLDHTQHATLGQTIAEGRPEEAIGTKSEQNNPAKEEPTARTENELRSYNTLPKQTDESTATDSKSTISDAPSQKSDSSVIIKKKSSSVESARNAASKAVPTTAASTDAKPVAHNSSSKPMAREVVKERANSLSQKPSRVSLNPKITARSTRGPALAQGTSKPRAASVSSKSGMKSPPRPVRVPGSANASTHAPAAKLGSTGGPSTRTTTSASTLTRKPSTLKSATGAQPRATTPTTSSRRQSSRPSPPAQAAHDISTKPVNEGFLARMMRPTASSANKSHPQEKTDITPITRTNSVSKATRSSIGRVPDRGPHQVKSKGTALRPQSQKSQPLSNEPAPQKDGHRPSQKKEESVKEKMVEHITASSMEAVTVEHPEAAATPVEEPGLEIANASAKPTERSVEVPEPIAEETVAESYSDSVPVENSTEVSAESIDFKEVQASAEAVVDAHVKSLIEPIAEDAEEEKAAETSTATEETVPEPAANPAADDQVEVGETQKTLVPESEVLEKEDDGPATEANLSNVGIDITNLAQN</sequence>
<organism evidence="2 3">
    <name type="scientific">Penicillium digitatum</name>
    <name type="common">Green mold</name>
    <dbReference type="NCBI Taxonomy" id="36651"/>
    <lineage>
        <taxon>Eukaryota</taxon>
        <taxon>Fungi</taxon>
        <taxon>Dikarya</taxon>
        <taxon>Ascomycota</taxon>
        <taxon>Pezizomycotina</taxon>
        <taxon>Eurotiomycetes</taxon>
        <taxon>Eurotiomycetidae</taxon>
        <taxon>Eurotiales</taxon>
        <taxon>Aspergillaceae</taxon>
        <taxon>Penicillium</taxon>
    </lineage>
</organism>
<gene>
    <name evidence="2" type="ORF">Pdw03_4371</name>
</gene>
<dbReference type="Proteomes" id="UP000595662">
    <property type="component" value="Chromosome 1"/>
</dbReference>
<dbReference type="AlphaFoldDB" id="A0A7T6XI52"/>
<feature type="region of interest" description="Disordered" evidence="1">
    <location>
        <begin position="112"/>
        <end position="144"/>
    </location>
</feature>
<evidence type="ECO:0000313" key="3">
    <source>
        <dbReference type="Proteomes" id="UP000595662"/>
    </source>
</evidence>
<feature type="compositionally biased region" description="Basic and acidic residues" evidence="1">
    <location>
        <begin position="275"/>
        <end position="284"/>
    </location>
</feature>
<evidence type="ECO:0000256" key="1">
    <source>
        <dbReference type="SAM" id="MobiDB-lite"/>
    </source>
</evidence>
<feature type="compositionally biased region" description="Polar residues" evidence="1">
    <location>
        <begin position="443"/>
        <end position="458"/>
    </location>
</feature>
<feature type="compositionally biased region" description="Low complexity" evidence="1">
    <location>
        <begin position="357"/>
        <end position="370"/>
    </location>
</feature>
<feature type="region of interest" description="Disordered" evidence="1">
    <location>
        <begin position="71"/>
        <end position="95"/>
    </location>
</feature>
<reference evidence="2 3" key="1">
    <citation type="submission" date="2020-08" db="EMBL/GenBank/DDBJ databases">
        <title>The completed genome sequence of the pathogenic ascomycete fungus Penicillium digitatum.</title>
        <authorList>
            <person name="Wang M."/>
        </authorList>
    </citation>
    <scope>NUCLEOTIDE SEQUENCE [LARGE SCALE GENOMIC DNA]</scope>
    <source>
        <strain evidence="2 3">PdW03</strain>
    </source>
</reference>
<feature type="region of interest" description="Disordered" evidence="1">
    <location>
        <begin position="610"/>
        <end position="673"/>
    </location>
</feature>
<dbReference type="EMBL" id="CP060774">
    <property type="protein sequence ID" value="QQK41517.1"/>
    <property type="molecule type" value="Genomic_DNA"/>
</dbReference>
<dbReference type="RefSeq" id="XP_014531223.2">
    <property type="nucleotide sequence ID" value="XM_014675737.2"/>
</dbReference>
<feature type="region of interest" description="Disordered" evidence="1">
    <location>
        <begin position="427"/>
        <end position="557"/>
    </location>
</feature>
<feature type="compositionally biased region" description="Low complexity" evidence="1">
    <location>
        <begin position="622"/>
        <end position="640"/>
    </location>
</feature>
<proteinExistence type="predicted"/>
<protein>
    <submittedName>
        <fullName evidence="2">Putative mucin-7</fullName>
    </submittedName>
</protein>
<feature type="region of interest" description="Disordered" evidence="1">
    <location>
        <begin position="167"/>
        <end position="414"/>
    </location>
</feature>
<dbReference type="KEGG" id="pdp:PDIP_70660"/>